<feature type="compositionally biased region" description="Basic and acidic residues" evidence="6">
    <location>
        <begin position="757"/>
        <end position="826"/>
    </location>
</feature>
<comment type="similarity">
    <text evidence="2 5">Belongs to the SPT5 family.</text>
</comment>
<dbReference type="InterPro" id="IPR005824">
    <property type="entry name" value="KOW"/>
</dbReference>
<organism evidence="8 9">
    <name type="scientific">Theileria orientalis</name>
    <dbReference type="NCBI Taxonomy" id="68886"/>
    <lineage>
        <taxon>Eukaryota</taxon>
        <taxon>Sar</taxon>
        <taxon>Alveolata</taxon>
        <taxon>Apicomplexa</taxon>
        <taxon>Aconoidasida</taxon>
        <taxon>Piroplasmida</taxon>
        <taxon>Theileriidae</taxon>
        <taxon>Theileria</taxon>
    </lineage>
</organism>
<dbReference type="GO" id="GO:0032784">
    <property type="term" value="P:regulation of DNA-templated transcription elongation"/>
    <property type="evidence" value="ECO:0007669"/>
    <property type="project" value="InterPro"/>
</dbReference>
<keyword evidence="3 5" id="KW-0804">Transcription</keyword>
<sequence>MAEESQPNDSLFKDDGLFAYDDLPGDAKEVPRPKRSRKLKKRDPSKRRKFDVSAYLDTEAQVGDDEDENYEYDHILPDESEEAERLAHRNYLKRLQEDMLRREGRRVGGTGYFENVIDKLDRRYQDQTFEEGEDVSSEVEEEGLEQTGALLPDYNDPKLWIVKTSRQMPDRNIAISLTNKFIKMQKEGKHMGIYSCFVPEGVSGYLYIEADNKQAVTEALAEFRNINLTTLKLVPMNEMANVFTTGNENLYFPNVGEYVRVKFGRYAGDLGQVYESDETNNTVTLKLIPRIDPDLLGASKMEEGGFEDQNDSALLNETVDHLKETKLRVTTRQKSSQKFPKSFFDREAIELSGGLIEHGLIPGTFRYQGMSFLDSGHILVKFSAKRLVCGDNVNATLSELKEFNVDTTISEALEKLNKAPNKVHLYKLGEHIRVVKGELTSVVGKIVALEKDEVEIQPDDLELPNFRINLNSVVKNLVEGDNVRAIGGTNEGQSGLVVLVNDKNKTALVFSPQTGQEFKCSLEHLSLIPKEGQGDSSHRVGGINGFVVSDLIQTTTGHVGIITAVDRNSMLTLLTDTGEKVPIPASQIQCKRTSFGNTTKDFNNQAIEPRSRVMVVKGTYKHKAGRVLHVWRNSVFLTLENGEIICVPSQDCLKSSGTIETAKTNNAPQGARIIRKNPLLGKTVKILQGRYKGLLGDIIHVEPTQFTILLKVKPKTVRYPKSDCVIMDNWHDVMRGHFNARENYVSYNRSLEPPYPQDHRQHDHKDSRDCRDKDYAYRRDYRDGRDEKSYGDHKSYGDDRELRYGKDYREGKEDLSQRESSRRDASQEPGTKLSEEVRGDEAKGDPSKDVNDKEATASAAAPETEKPAVRLPNWCVCGVVVHVTGPGAYYGKRGVIGEVFENMADTSLQVLHVMVDEDYIAIAAESVEPVKPTSEGDKVLAHTLGKDKFGLVTKVLEDSVEVQLVEGAKVTVKTEGAAVVSSQ</sequence>
<dbReference type="InterPro" id="IPR039659">
    <property type="entry name" value="SPT5"/>
</dbReference>
<dbReference type="PIRSF" id="PIRSF036945">
    <property type="entry name" value="Spt5"/>
    <property type="match status" value="1"/>
</dbReference>
<dbReference type="InterPro" id="IPR005100">
    <property type="entry name" value="NGN-domain"/>
</dbReference>
<dbReference type="Pfam" id="PF03439">
    <property type="entry name" value="Spt5-NGN"/>
    <property type="match status" value="1"/>
</dbReference>
<dbReference type="PANTHER" id="PTHR11125">
    <property type="entry name" value="SUPPRESSOR OF TY 5"/>
    <property type="match status" value="1"/>
</dbReference>
<dbReference type="Proteomes" id="UP000244803">
    <property type="component" value="Chromosome 3"/>
</dbReference>
<dbReference type="InterPro" id="IPR014722">
    <property type="entry name" value="Rib_uL2_dom2"/>
</dbReference>
<feature type="domain" description="KOW" evidence="7">
    <location>
        <begin position="425"/>
        <end position="452"/>
    </location>
</feature>
<feature type="compositionally biased region" description="Basic residues" evidence="6">
    <location>
        <begin position="33"/>
        <end position="49"/>
    </location>
</feature>
<evidence type="ECO:0000256" key="2">
    <source>
        <dbReference type="ARBA" id="ARBA00006956"/>
    </source>
</evidence>
<dbReference type="GO" id="GO:0003729">
    <property type="term" value="F:mRNA binding"/>
    <property type="evidence" value="ECO:0007669"/>
    <property type="project" value="TreeGrafter"/>
</dbReference>
<dbReference type="Pfam" id="PF23042">
    <property type="entry name" value="KOW1_SPT5"/>
    <property type="match status" value="1"/>
</dbReference>
<dbReference type="InterPro" id="IPR039385">
    <property type="entry name" value="NGN_Euk"/>
</dbReference>
<dbReference type="CDD" id="cd06081">
    <property type="entry name" value="KOW_Spt5_1"/>
    <property type="match status" value="1"/>
</dbReference>
<dbReference type="PANTHER" id="PTHR11125:SF7">
    <property type="entry name" value="TRANSCRIPTION ELONGATION FACTOR SPT5"/>
    <property type="match status" value="1"/>
</dbReference>
<dbReference type="GO" id="GO:0032044">
    <property type="term" value="C:DSIF complex"/>
    <property type="evidence" value="ECO:0007669"/>
    <property type="project" value="TreeGrafter"/>
</dbReference>
<gene>
    <name evidence="8" type="ORF">MACJ_001826</name>
</gene>
<dbReference type="GO" id="GO:0006357">
    <property type="term" value="P:regulation of transcription by RNA polymerase II"/>
    <property type="evidence" value="ECO:0007669"/>
    <property type="project" value="InterPro"/>
</dbReference>
<feature type="domain" description="KOW" evidence="7">
    <location>
        <begin position="476"/>
        <end position="503"/>
    </location>
</feature>
<evidence type="ECO:0000313" key="8">
    <source>
        <dbReference type="EMBL" id="UKJ88582.2"/>
    </source>
</evidence>
<dbReference type="InterPro" id="IPR041977">
    <property type="entry name" value="KOW_Spt5_4"/>
</dbReference>
<dbReference type="CDD" id="cd06084">
    <property type="entry name" value="KOW_Spt5_4"/>
    <property type="match status" value="1"/>
</dbReference>
<dbReference type="GO" id="GO:0006368">
    <property type="term" value="P:transcription elongation by RNA polymerase II"/>
    <property type="evidence" value="ECO:0007669"/>
    <property type="project" value="TreeGrafter"/>
</dbReference>
<evidence type="ECO:0000256" key="6">
    <source>
        <dbReference type="SAM" id="MobiDB-lite"/>
    </source>
</evidence>
<dbReference type="Pfam" id="PF00467">
    <property type="entry name" value="KOW"/>
    <property type="match status" value="1"/>
</dbReference>
<dbReference type="EMBL" id="CP056066">
    <property type="protein sequence ID" value="UKJ88582.2"/>
    <property type="molecule type" value="Genomic_DNA"/>
</dbReference>
<protein>
    <recommendedName>
        <fullName evidence="5">Transcription elongation factor SPT5</fullName>
    </recommendedName>
</protein>
<evidence type="ECO:0000259" key="7">
    <source>
        <dbReference type="SMART" id="SM00739"/>
    </source>
</evidence>
<dbReference type="Pfam" id="PF23291">
    <property type="entry name" value="KOW4_SPT5"/>
    <property type="match status" value="1"/>
</dbReference>
<accession>A0A976QS65</accession>
<dbReference type="Gene3D" id="3.30.70.940">
    <property type="entry name" value="NusG, N-terminal domain"/>
    <property type="match status" value="1"/>
</dbReference>
<dbReference type="InterPro" id="IPR041973">
    <property type="entry name" value="KOW_Spt5_1"/>
</dbReference>
<dbReference type="InterPro" id="IPR036735">
    <property type="entry name" value="NGN_dom_sf"/>
</dbReference>
<reference evidence="8" key="1">
    <citation type="submission" date="2022-07" db="EMBL/GenBank/DDBJ databases">
        <title>Evaluation of T. orientalis genome assembly methods using nanopore sequencing and analysis of variation between genomes.</title>
        <authorList>
            <person name="Yam J."/>
            <person name="Micallef M.L."/>
            <person name="Liu M."/>
            <person name="Djordjevic S.P."/>
            <person name="Bogema D.R."/>
            <person name="Jenkins C."/>
        </authorList>
    </citation>
    <scope>NUCLEOTIDE SEQUENCE</scope>
    <source>
        <strain evidence="8">Fish Creek</strain>
    </source>
</reference>
<dbReference type="InterPro" id="IPR008991">
    <property type="entry name" value="Translation_prot_SH3-like_sf"/>
</dbReference>
<dbReference type="OrthoDB" id="28901at2759"/>
<comment type="subcellular location">
    <subcellularLocation>
        <location evidence="1 5">Nucleus</location>
    </subcellularLocation>
</comment>
<evidence type="ECO:0000256" key="4">
    <source>
        <dbReference type="ARBA" id="ARBA00023242"/>
    </source>
</evidence>
<dbReference type="SUPFAM" id="SSF50104">
    <property type="entry name" value="Translation proteins SH3-like domain"/>
    <property type="match status" value="1"/>
</dbReference>
<feature type="domain" description="KOW" evidence="7">
    <location>
        <begin position="252"/>
        <end position="279"/>
    </location>
</feature>
<feature type="domain" description="KOW" evidence="7">
    <location>
        <begin position="606"/>
        <end position="633"/>
    </location>
</feature>
<feature type="region of interest" description="Disordered" evidence="6">
    <location>
        <begin position="1"/>
        <end position="68"/>
    </location>
</feature>
<feature type="domain" description="KOW" evidence="7">
    <location>
        <begin position="677"/>
        <end position="704"/>
    </location>
</feature>
<dbReference type="SMART" id="SM00739">
    <property type="entry name" value="KOW"/>
    <property type="match status" value="5"/>
</dbReference>
<name>A0A976QS65_THEOR</name>
<evidence type="ECO:0000256" key="1">
    <source>
        <dbReference type="ARBA" id="ARBA00004123"/>
    </source>
</evidence>
<evidence type="ECO:0000256" key="3">
    <source>
        <dbReference type="ARBA" id="ARBA00023163"/>
    </source>
</evidence>
<feature type="compositionally biased region" description="Basic and acidic residues" evidence="6">
    <location>
        <begin position="833"/>
        <end position="855"/>
    </location>
</feature>
<evidence type="ECO:0000313" key="9">
    <source>
        <dbReference type="Proteomes" id="UP000244803"/>
    </source>
</evidence>
<evidence type="ECO:0000256" key="5">
    <source>
        <dbReference type="PIRNR" id="PIRNR036945"/>
    </source>
</evidence>
<feature type="region of interest" description="Disordered" evidence="6">
    <location>
        <begin position="749"/>
        <end position="865"/>
    </location>
</feature>
<dbReference type="AlphaFoldDB" id="A0A976QS65"/>
<keyword evidence="4 5" id="KW-0539">Nucleus</keyword>
<dbReference type="CDD" id="cd09888">
    <property type="entry name" value="NGN_Euk"/>
    <property type="match status" value="1"/>
</dbReference>
<dbReference type="Gene3D" id="2.30.30.30">
    <property type="match status" value="3"/>
</dbReference>
<dbReference type="InterPro" id="IPR017071">
    <property type="entry name" value="TF_Spt5_eukaryote"/>
</dbReference>
<proteinExistence type="inferred from homology"/>